<comment type="cofactor">
    <cofactor evidence="2">
        <name>Mn(2+)</name>
        <dbReference type="ChEBI" id="CHEBI:29035"/>
    </cofactor>
</comment>
<organism evidence="4 5">
    <name type="scientific">Rotaria magnacalcarata</name>
    <dbReference type="NCBI Taxonomy" id="392030"/>
    <lineage>
        <taxon>Eukaryota</taxon>
        <taxon>Metazoa</taxon>
        <taxon>Spiralia</taxon>
        <taxon>Gnathifera</taxon>
        <taxon>Rotifera</taxon>
        <taxon>Eurotatoria</taxon>
        <taxon>Bdelloidea</taxon>
        <taxon>Philodinida</taxon>
        <taxon>Philodinidae</taxon>
        <taxon>Rotaria</taxon>
    </lineage>
</organism>
<comment type="catalytic activity">
    <reaction evidence="2">
        <text>O-phospho-L-seryl-[protein] + H2O = L-seryl-[protein] + phosphate</text>
        <dbReference type="Rhea" id="RHEA:20629"/>
        <dbReference type="Rhea" id="RHEA-COMP:9863"/>
        <dbReference type="Rhea" id="RHEA-COMP:11604"/>
        <dbReference type="ChEBI" id="CHEBI:15377"/>
        <dbReference type="ChEBI" id="CHEBI:29999"/>
        <dbReference type="ChEBI" id="CHEBI:43474"/>
        <dbReference type="ChEBI" id="CHEBI:83421"/>
        <dbReference type="EC" id="3.1.3.16"/>
    </reaction>
</comment>
<gene>
    <name evidence="4" type="ORF">GIL414_LOCUS68970</name>
</gene>
<dbReference type="EMBL" id="CAJOBJ010329160">
    <property type="protein sequence ID" value="CAF5179905.1"/>
    <property type="molecule type" value="Genomic_DNA"/>
</dbReference>
<comment type="cofactor">
    <cofactor evidence="2">
        <name>Mg(2+)</name>
        <dbReference type="ChEBI" id="CHEBI:18420"/>
    </cofactor>
</comment>
<reference evidence="4" key="1">
    <citation type="submission" date="2021-02" db="EMBL/GenBank/DDBJ databases">
        <authorList>
            <person name="Nowell W R."/>
        </authorList>
    </citation>
    <scope>NUCLEOTIDE SEQUENCE</scope>
</reference>
<accession>A0A8S3HBZ9</accession>
<feature type="region of interest" description="Disordered" evidence="3">
    <location>
        <begin position="72"/>
        <end position="101"/>
    </location>
</feature>
<dbReference type="GO" id="GO:0046872">
    <property type="term" value="F:metal ion binding"/>
    <property type="evidence" value="ECO:0007669"/>
    <property type="project" value="UniProtKB-UniRule"/>
</dbReference>
<keyword evidence="2" id="KW-0904">Protein phosphatase</keyword>
<dbReference type="PANTHER" id="PTHR12320">
    <property type="entry name" value="PROTEIN PHOSPHATASE 2C"/>
    <property type="match status" value="1"/>
</dbReference>
<evidence type="ECO:0000256" key="2">
    <source>
        <dbReference type="RuleBase" id="RU366020"/>
    </source>
</evidence>
<dbReference type="InterPro" id="IPR039123">
    <property type="entry name" value="PPTC7"/>
</dbReference>
<keyword evidence="2" id="KW-0479">Metal-binding</keyword>
<comment type="caution">
    <text evidence="4">The sequence shown here is derived from an EMBL/GenBank/DDBJ whole genome shotgun (WGS) entry which is preliminary data.</text>
</comment>
<dbReference type="GO" id="GO:0005739">
    <property type="term" value="C:mitochondrion"/>
    <property type="evidence" value="ECO:0007669"/>
    <property type="project" value="TreeGrafter"/>
</dbReference>
<comment type="similarity">
    <text evidence="1 2">Belongs to the PP2C family.</text>
</comment>
<comment type="catalytic activity">
    <reaction evidence="2">
        <text>O-phospho-L-threonyl-[protein] + H2O = L-threonyl-[protein] + phosphate</text>
        <dbReference type="Rhea" id="RHEA:47004"/>
        <dbReference type="Rhea" id="RHEA-COMP:11060"/>
        <dbReference type="Rhea" id="RHEA-COMP:11605"/>
        <dbReference type="ChEBI" id="CHEBI:15377"/>
        <dbReference type="ChEBI" id="CHEBI:30013"/>
        <dbReference type="ChEBI" id="CHEBI:43474"/>
        <dbReference type="ChEBI" id="CHEBI:61977"/>
        <dbReference type="EC" id="3.1.3.16"/>
    </reaction>
</comment>
<dbReference type="AlphaFoldDB" id="A0A8S3HBZ9"/>
<keyword evidence="2" id="KW-0378">Hydrolase</keyword>
<dbReference type="GO" id="GO:0004722">
    <property type="term" value="F:protein serine/threonine phosphatase activity"/>
    <property type="evidence" value="ECO:0007669"/>
    <property type="project" value="UniProtKB-EC"/>
</dbReference>
<keyword evidence="2" id="KW-0464">Manganese</keyword>
<dbReference type="SUPFAM" id="SSF81606">
    <property type="entry name" value="PP2C-like"/>
    <property type="match status" value="1"/>
</dbReference>
<dbReference type="Proteomes" id="UP000681720">
    <property type="component" value="Unassembled WGS sequence"/>
</dbReference>
<feature type="non-terminal residue" evidence="4">
    <location>
        <position position="1"/>
    </location>
</feature>
<evidence type="ECO:0000256" key="1">
    <source>
        <dbReference type="ARBA" id="ARBA00006702"/>
    </source>
</evidence>
<dbReference type="InterPro" id="IPR036457">
    <property type="entry name" value="PPM-type-like_dom_sf"/>
</dbReference>
<evidence type="ECO:0000313" key="4">
    <source>
        <dbReference type="EMBL" id="CAF5179905.1"/>
    </source>
</evidence>
<dbReference type="EC" id="3.1.3.16" evidence="2"/>
<evidence type="ECO:0000256" key="3">
    <source>
        <dbReference type="SAM" id="MobiDB-lite"/>
    </source>
</evidence>
<dbReference type="PANTHER" id="PTHR12320:SF1">
    <property type="entry name" value="PROTEIN PHOSPHATASE PTC7 HOMOLOG"/>
    <property type="match status" value="1"/>
</dbReference>
<evidence type="ECO:0000313" key="5">
    <source>
        <dbReference type="Proteomes" id="UP000681720"/>
    </source>
</evidence>
<name>A0A8S3HBZ9_9BILA</name>
<proteinExistence type="inferred from homology"/>
<sequence length="190" mass="20753">INQILTMQSLAIYARLFTRALSGTEAENFLYNGLLRLSTSASVHNSQGSNRPAVSSSSPTITRAVHLVTATSGYSGHDDDDEDEKEHLKKKTNSSKIQRTNRANGFGDDAFFIAKSRIGDFLGVADGVGGWREYGVDPSLFSSSLMAACKSLVDNKLLDLNPLTLKELLSKGYKQLLEDKQCIIGKENSY</sequence>
<keyword evidence="2" id="KW-0460">Magnesium</keyword>
<protein>
    <recommendedName>
        <fullName evidence="2">Protein phosphatase</fullName>
        <ecNumber evidence="2">3.1.3.16</ecNumber>
    </recommendedName>
</protein>